<feature type="transmembrane region" description="Helical" evidence="1">
    <location>
        <begin position="38"/>
        <end position="58"/>
    </location>
</feature>
<keyword evidence="1" id="KW-0812">Transmembrane</keyword>
<proteinExistence type="predicted"/>
<accession>A0A133XH96</accession>
<dbReference type="Proteomes" id="UP000070186">
    <property type="component" value="Unassembled WGS sequence"/>
</dbReference>
<reference evidence="2 3" key="1">
    <citation type="submission" date="2015-12" db="EMBL/GenBank/DDBJ databases">
        <title>Nitrous oxide reduction kinetics distinguish bacteria harboring typical versus atypical NosZ.</title>
        <authorList>
            <person name="Yoon S."/>
            <person name="Nissen S."/>
            <person name="Park D."/>
            <person name="Sanford R.A."/>
            <person name="Loeffler F.E."/>
        </authorList>
    </citation>
    <scope>NUCLEOTIDE SEQUENCE [LARGE SCALE GENOMIC DNA]</scope>
    <source>
        <strain evidence="2 3">ATCC BAA-841</strain>
    </source>
</reference>
<protein>
    <recommendedName>
        <fullName evidence="4">Thiosulfate reductase</fullName>
    </recommendedName>
</protein>
<comment type="caution">
    <text evidence="2">The sequence shown here is derived from an EMBL/GenBank/DDBJ whole genome shotgun (WGS) entry which is preliminary data.</text>
</comment>
<sequence>MQTSHSAPSSALAPLAYAWLALVALTLLSLGLGHWFHGAAWLPLLVAVIIWLKGKLIARQFIESHIAHPFIARVLNAFIAFTPIALLLIAFFGTQFARWATL</sequence>
<name>A0A133XH96_9RHOO</name>
<dbReference type="AlphaFoldDB" id="A0A133XH96"/>
<evidence type="ECO:0008006" key="4">
    <source>
        <dbReference type="Google" id="ProtNLM"/>
    </source>
</evidence>
<keyword evidence="1" id="KW-0472">Membrane</keyword>
<gene>
    <name evidence="2" type="ORF">AT959_13255</name>
</gene>
<keyword evidence="3" id="KW-1185">Reference proteome</keyword>
<organism evidence="2 3">
    <name type="scientific">Dechloromonas denitrificans</name>
    <dbReference type="NCBI Taxonomy" id="281362"/>
    <lineage>
        <taxon>Bacteria</taxon>
        <taxon>Pseudomonadati</taxon>
        <taxon>Pseudomonadota</taxon>
        <taxon>Betaproteobacteria</taxon>
        <taxon>Rhodocyclales</taxon>
        <taxon>Azonexaceae</taxon>
        <taxon>Dechloromonas</taxon>
    </lineage>
</organism>
<feature type="transmembrane region" description="Helical" evidence="1">
    <location>
        <begin position="70"/>
        <end position="92"/>
    </location>
</feature>
<evidence type="ECO:0000256" key="1">
    <source>
        <dbReference type="SAM" id="Phobius"/>
    </source>
</evidence>
<dbReference type="STRING" id="281362.AT959_13255"/>
<evidence type="ECO:0000313" key="2">
    <source>
        <dbReference type="EMBL" id="KXB30313.1"/>
    </source>
</evidence>
<evidence type="ECO:0000313" key="3">
    <source>
        <dbReference type="Proteomes" id="UP000070186"/>
    </source>
</evidence>
<keyword evidence="1" id="KW-1133">Transmembrane helix</keyword>
<dbReference type="EMBL" id="LODL01000021">
    <property type="protein sequence ID" value="KXB30313.1"/>
    <property type="molecule type" value="Genomic_DNA"/>
</dbReference>
<dbReference type="RefSeq" id="WP_066883821.1">
    <property type="nucleotide sequence ID" value="NZ_LODL01000021.1"/>
</dbReference>
<feature type="transmembrane region" description="Helical" evidence="1">
    <location>
        <begin position="12"/>
        <end position="32"/>
    </location>
</feature>